<dbReference type="Proteomes" id="UP000054248">
    <property type="component" value="Unassembled WGS sequence"/>
</dbReference>
<dbReference type="HOGENOM" id="CLU_1769456_0_0_1"/>
<accession>A0A0C3KA67</accession>
<evidence type="ECO:0000313" key="3">
    <source>
        <dbReference type="Proteomes" id="UP000054248"/>
    </source>
</evidence>
<sequence length="147" mass="16373">MSNHQLSPQAAVPRSSASKPPIFDGVDSSISFLDFVQVLQGSPDWTGVNPSTAHNNMEDTLPAHLYGHALRYYESLHPVFKQDWERLRDVMTSRFPGPLRSGGLVRRTETRWEEHGLWTVAEAPPPTATPLMSSATKPIENVLSETH</sequence>
<reference evidence="2 3" key="1">
    <citation type="submission" date="2014-04" db="EMBL/GenBank/DDBJ databases">
        <authorList>
            <consortium name="DOE Joint Genome Institute"/>
            <person name="Kuo A."/>
            <person name="Girlanda M."/>
            <person name="Perotto S."/>
            <person name="Kohler A."/>
            <person name="Nagy L.G."/>
            <person name="Floudas D."/>
            <person name="Copeland A."/>
            <person name="Barry K.W."/>
            <person name="Cichocki N."/>
            <person name="Veneault-Fourrey C."/>
            <person name="LaButti K."/>
            <person name="Lindquist E.A."/>
            <person name="Lipzen A."/>
            <person name="Lundell T."/>
            <person name="Morin E."/>
            <person name="Murat C."/>
            <person name="Sun H."/>
            <person name="Tunlid A."/>
            <person name="Henrissat B."/>
            <person name="Grigoriev I.V."/>
            <person name="Hibbett D.S."/>
            <person name="Martin F."/>
            <person name="Nordberg H.P."/>
            <person name="Cantor M.N."/>
            <person name="Hua S.X."/>
        </authorList>
    </citation>
    <scope>NUCLEOTIDE SEQUENCE [LARGE SCALE GENOMIC DNA]</scope>
    <source>
        <strain evidence="2 3">MUT 4182</strain>
    </source>
</reference>
<protein>
    <submittedName>
        <fullName evidence="2">Uncharacterized protein</fullName>
    </submittedName>
</protein>
<dbReference type="OrthoDB" id="3228042at2759"/>
<dbReference type="EMBL" id="KN823296">
    <property type="protein sequence ID" value="KIO18313.1"/>
    <property type="molecule type" value="Genomic_DNA"/>
</dbReference>
<evidence type="ECO:0000313" key="2">
    <source>
        <dbReference type="EMBL" id="KIO18313.1"/>
    </source>
</evidence>
<organism evidence="2 3">
    <name type="scientific">Tulasnella calospora MUT 4182</name>
    <dbReference type="NCBI Taxonomy" id="1051891"/>
    <lineage>
        <taxon>Eukaryota</taxon>
        <taxon>Fungi</taxon>
        <taxon>Dikarya</taxon>
        <taxon>Basidiomycota</taxon>
        <taxon>Agaricomycotina</taxon>
        <taxon>Agaricomycetes</taxon>
        <taxon>Cantharellales</taxon>
        <taxon>Tulasnellaceae</taxon>
        <taxon>Tulasnella</taxon>
    </lineage>
</organism>
<feature type="region of interest" description="Disordered" evidence="1">
    <location>
        <begin position="123"/>
        <end position="147"/>
    </location>
</feature>
<name>A0A0C3KA67_9AGAM</name>
<keyword evidence="3" id="KW-1185">Reference proteome</keyword>
<dbReference type="AlphaFoldDB" id="A0A0C3KA67"/>
<reference evidence="3" key="2">
    <citation type="submission" date="2015-01" db="EMBL/GenBank/DDBJ databases">
        <title>Evolutionary Origins and Diversification of the Mycorrhizal Mutualists.</title>
        <authorList>
            <consortium name="DOE Joint Genome Institute"/>
            <consortium name="Mycorrhizal Genomics Consortium"/>
            <person name="Kohler A."/>
            <person name="Kuo A."/>
            <person name="Nagy L.G."/>
            <person name="Floudas D."/>
            <person name="Copeland A."/>
            <person name="Barry K.W."/>
            <person name="Cichocki N."/>
            <person name="Veneault-Fourrey C."/>
            <person name="LaButti K."/>
            <person name="Lindquist E.A."/>
            <person name="Lipzen A."/>
            <person name="Lundell T."/>
            <person name="Morin E."/>
            <person name="Murat C."/>
            <person name="Riley R."/>
            <person name="Ohm R."/>
            <person name="Sun H."/>
            <person name="Tunlid A."/>
            <person name="Henrissat B."/>
            <person name="Grigoriev I.V."/>
            <person name="Hibbett D.S."/>
            <person name="Martin F."/>
        </authorList>
    </citation>
    <scope>NUCLEOTIDE SEQUENCE [LARGE SCALE GENOMIC DNA]</scope>
    <source>
        <strain evidence="3">MUT 4182</strain>
    </source>
</reference>
<proteinExistence type="predicted"/>
<gene>
    <name evidence="2" type="ORF">M407DRAFT_32021</name>
</gene>
<evidence type="ECO:0000256" key="1">
    <source>
        <dbReference type="SAM" id="MobiDB-lite"/>
    </source>
</evidence>